<dbReference type="VEuPathDB" id="FungiDB:HpaG807406"/>
<organism evidence="2 3">
    <name type="scientific">Hyaloperonospora arabidopsidis (strain Emoy2)</name>
    <name type="common">Downy mildew agent</name>
    <name type="synonym">Peronospora arabidopsidis</name>
    <dbReference type="NCBI Taxonomy" id="559515"/>
    <lineage>
        <taxon>Eukaryota</taxon>
        <taxon>Sar</taxon>
        <taxon>Stramenopiles</taxon>
        <taxon>Oomycota</taxon>
        <taxon>Peronosporomycetes</taxon>
        <taxon>Peronosporales</taxon>
        <taxon>Peronosporaceae</taxon>
        <taxon>Hyaloperonospora</taxon>
    </lineage>
</organism>
<dbReference type="HOGENOM" id="CLU_948171_0_0_1"/>
<evidence type="ECO:0000256" key="1">
    <source>
        <dbReference type="SAM" id="MobiDB-lite"/>
    </source>
</evidence>
<feature type="region of interest" description="Disordered" evidence="1">
    <location>
        <begin position="1"/>
        <end position="64"/>
    </location>
</feature>
<dbReference type="EMBL" id="JH598398">
    <property type="status" value="NOT_ANNOTATED_CDS"/>
    <property type="molecule type" value="Genomic_DNA"/>
</dbReference>
<proteinExistence type="predicted"/>
<evidence type="ECO:0000313" key="3">
    <source>
        <dbReference type="Proteomes" id="UP000011713"/>
    </source>
</evidence>
<name>M4BLX1_HYAAE</name>
<evidence type="ECO:0000313" key="2">
    <source>
        <dbReference type="EnsemblProtists" id="HpaP807406"/>
    </source>
</evidence>
<protein>
    <submittedName>
        <fullName evidence="2">Uncharacterized protein</fullName>
    </submittedName>
</protein>
<reference evidence="2" key="2">
    <citation type="submission" date="2015-06" db="UniProtKB">
        <authorList>
            <consortium name="EnsemblProtists"/>
        </authorList>
    </citation>
    <scope>IDENTIFICATION</scope>
    <source>
        <strain evidence="2">Emoy2</strain>
    </source>
</reference>
<reference evidence="3" key="1">
    <citation type="journal article" date="2010" name="Science">
        <title>Signatures of adaptation to obligate biotrophy in the Hyaloperonospora arabidopsidis genome.</title>
        <authorList>
            <person name="Baxter L."/>
            <person name="Tripathy S."/>
            <person name="Ishaque N."/>
            <person name="Boot N."/>
            <person name="Cabral A."/>
            <person name="Kemen E."/>
            <person name="Thines M."/>
            <person name="Ah-Fong A."/>
            <person name="Anderson R."/>
            <person name="Badejoko W."/>
            <person name="Bittner-Eddy P."/>
            <person name="Boore J.L."/>
            <person name="Chibucos M.C."/>
            <person name="Coates M."/>
            <person name="Dehal P."/>
            <person name="Delehaunty K."/>
            <person name="Dong S."/>
            <person name="Downton P."/>
            <person name="Dumas B."/>
            <person name="Fabro G."/>
            <person name="Fronick C."/>
            <person name="Fuerstenberg S.I."/>
            <person name="Fulton L."/>
            <person name="Gaulin E."/>
            <person name="Govers F."/>
            <person name="Hughes L."/>
            <person name="Humphray S."/>
            <person name="Jiang R.H."/>
            <person name="Judelson H."/>
            <person name="Kamoun S."/>
            <person name="Kyung K."/>
            <person name="Meijer H."/>
            <person name="Minx P."/>
            <person name="Morris P."/>
            <person name="Nelson J."/>
            <person name="Phuntumart V."/>
            <person name="Qutob D."/>
            <person name="Rehmany A."/>
            <person name="Rougon-Cardoso A."/>
            <person name="Ryden P."/>
            <person name="Torto-Alalibo T."/>
            <person name="Studholme D."/>
            <person name="Wang Y."/>
            <person name="Win J."/>
            <person name="Wood J."/>
            <person name="Clifton S.W."/>
            <person name="Rogers J."/>
            <person name="Van den Ackerveken G."/>
            <person name="Jones J.D."/>
            <person name="McDowell J.M."/>
            <person name="Beynon J."/>
            <person name="Tyler B.M."/>
        </authorList>
    </citation>
    <scope>NUCLEOTIDE SEQUENCE [LARGE SCALE GENOMIC DNA]</scope>
    <source>
        <strain evidence="3">Emoy2</strain>
    </source>
</reference>
<dbReference type="EnsemblProtists" id="HpaT807406">
    <property type="protein sequence ID" value="HpaP807406"/>
    <property type="gene ID" value="HpaG807406"/>
</dbReference>
<sequence>MINNSMRSVNAAGDNLPAASSDASSRGDAPRGLEDYDLELIYSGESDGYTDSTKAATKTEPNKSVSRIALSLAERRDIFGSSDESNSPSPRRSRSLESNQGGGKSQSNFNECDVVMRHNQDDRDGLDVGISIDTTQESRDRDVQRVAPKKKVWLPLQRVLDRLSDTLICNPSTNALSFRSPMALLRHRMCLVILLEKARNINQQLRARLPTICRGWTPAPPDEVTRPTSLLITVVQQEFHEEALATARINQWMRRRRKHVLRRVCRLNLIM</sequence>
<dbReference type="AlphaFoldDB" id="M4BLX1"/>
<feature type="compositionally biased region" description="Low complexity" evidence="1">
    <location>
        <begin position="17"/>
        <end position="27"/>
    </location>
</feature>
<feature type="region of interest" description="Disordered" evidence="1">
    <location>
        <begin position="76"/>
        <end position="110"/>
    </location>
</feature>
<dbReference type="Proteomes" id="UP000011713">
    <property type="component" value="Unassembled WGS sequence"/>
</dbReference>
<dbReference type="InParanoid" id="M4BLX1"/>
<feature type="compositionally biased region" description="Low complexity" evidence="1">
    <location>
        <begin position="81"/>
        <end position="90"/>
    </location>
</feature>
<keyword evidence="3" id="KW-1185">Reference proteome</keyword>
<accession>M4BLX1</accession>